<gene>
    <name evidence="9" type="primary">dxr</name>
    <name evidence="13" type="ORF">AAK873_02135</name>
</gene>
<dbReference type="Pfam" id="PF13288">
    <property type="entry name" value="DXPR_C"/>
    <property type="match status" value="1"/>
</dbReference>
<dbReference type="NCBIfam" id="TIGR00243">
    <property type="entry name" value="Dxr"/>
    <property type="match status" value="1"/>
</dbReference>
<feature type="domain" description="1-deoxy-D-xylulose 5-phosphate reductoisomerase N-terminal" evidence="10">
    <location>
        <begin position="6"/>
        <end position="132"/>
    </location>
</feature>
<feature type="binding site" evidence="9">
    <location>
        <position position="218"/>
    </location>
    <ligand>
        <name>1-deoxy-D-xylulose 5-phosphate</name>
        <dbReference type="ChEBI" id="CHEBI:57792"/>
    </ligand>
</feature>
<dbReference type="EMBL" id="JBCLPP010000004">
    <property type="protein sequence ID" value="MEY8244416.1"/>
    <property type="molecule type" value="Genomic_DNA"/>
</dbReference>
<dbReference type="RefSeq" id="WP_121698286.1">
    <property type="nucleotide sequence ID" value="NZ_JBCLPP010000004.1"/>
</dbReference>
<evidence type="ECO:0000256" key="3">
    <source>
        <dbReference type="ARBA" id="ARBA00022723"/>
    </source>
</evidence>
<feature type="binding site" evidence="9">
    <location>
        <position position="125"/>
    </location>
    <ligand>
        <name>1-deoxy-D-xylulose 5-phosphate</name>
        <dbReference type="ChEBI" id="CHEBI:57792"/>
    </ligand>
</feature>
<feature type="binding site" evidence="9">
    <location>
        <position position="212"/>
    </location>
    <ligand>
        <name>1-deoxy-D-xylulose 5-phosphate</name>
        <dbReference type="ChEBI" id="CHEBI:57792"/>
    </ligand>
</feature>
<evidence type="ECO:0000256" key="6">
    <source>
        <dbReference type="ARBA" id="ARBA00023211"/>
    </source>
</evidence>
<dbReference type="PANTHER" id="PTHR30525:SF0">
    <property type="entry name" value="1-DEOXY-D-XYLULOSE 5-PHOSPHATE REDUCTOISOMERASE, CHLOROPLASTIC"/>
    <property type="match status" value="1"/>
</dbReference>
<dbReference type="GO" id="GO:0030604">
    <property type="term" value="F:1-deoxy-D-xylulose-5-phosphate reductoisomerase activity"/>
    <property type="evidence" value="ECO:0007669"/>
    <property type="project" value="UniProtKB-EC"/>
</dbReference>
<dbReference type="PANTHER" id="PTHR30525">
    <property type="entry name" value="1-DEOXY-D-XYLULOSE 5-PHOSPHATE REDUCTOISOMERASE"/>
    <property type="match status" value="1"/>
</dbReference>
<dbReference type="InterPro" id="IPR026877">
    <property type="entry name" value="DXPR_C"/>
</dbReference>
<dbReference type="EC" id="1.1.1.267" evidence="9"/>
<feature type="binding site" evidence="9">
    <location>
        <position position="217"/>
    </location>
    <ligand>
        <name>1-deoxy-D-xylulose 5-phosphate</name>
        <dbReference type="ChEBI" id="CHEBI:57792"/>
    </ligand>
</feature>
<feature type="binding site" evidence="9">
    <location>
        <position position="12"/>
    </location>
    <ligand>
        <name>NADPH</name>
        <dbReference type="ChEBI" id="CHEBI:57783"/>
    </ligand>
</feature>
<feature type="binding site" evidence="9">
    <location>
        <position position="14"/>
    </location>
    <ligand>
        <name>NADPH</name>
        <dbReference type="ChEBI" id="CHEBI:57783"/>
    </ligand>
</feature>
<feature type="binding site" evidence="9">
    <location>
        <position position="205"/>
    </location>
    <ligand>
        <name>NADPH</name>
        <dbReference type="ChEBI" id="CHEBI:57783"/>
    </ligand>
</feature>
<dbReference type="InterPro" id="IPR036291">
    <property type="entry name" value="NAD(P)-bd_dom_sf"/>
</dbReference>
<dbReference type="InterPro" id="IPR003821">
    <property type="entry name" value="DXP_reductoisomerase"/>
</dbReference>
<evidence type="ECO:0000256" key="2">
    <source>
        <dbReference type="ARBA" id="ARBA00006825"/>
    </source>
</evidence>
<feature type="binding site" evidence="9">
    <location>
        <position position="126"/>
    </location>
    <ligand>
        <name>NADPH</name>
        <dbReference type="ChEBI" id="CHEBI:57783"/>
    </ligand>
</feature>
<keyword evidence="9" id="KW-0460">Magnesium</keyword>
<sequence length="383" mass="42151">MAQMQIAVLGSTGSIGVQTLDIISEYPELFKAHTLVAGRNVDRLIEQSIKYRPSLAIISDDRLYMRLKEALEPYGIATASGRKAVAEAMQQTSVDTAVIATVGYSGLEPTLKAIESDKRIALANKETLVVAGELVNRKLAQSQSRIVPVDSEHSAIYQCLVGEQPQSVRRLIITASGGPFRTKGIDELKTVTVNDALSHPNWDMGAKITIDSATMINKAFEIIEARWLFDISPEKIKAVVHPQSIVHSMVEFIDGSVKAQLGLPDMHLPIRYALGDATRLATTRPGLSLADYSRLEFFEPDVEKFPMINLSYHALERGGNVACVINAANEIAVAAFLAGRISFLDIRRVVEKSLEKMPYIPSPAYDDYVNTNFETRQYAESII</sequence>
<feature type="binding site" evidence="9">
    <location>
        <position position="152"/>
    </location>
    <ligand>
        <name>1-deoxy-D-xylulose 5-phosphate</name>
        <dbReference type="ChEBI" id="CHEBI:57792"/>
    </ligand>
</feature>
<reference evidence="13 14" key="1">
    <citation type="submission" date="2024-03" db="EMBL/GenBank/DDBJ databases">
        <title>Mouse gut bacterial collection (mGBC) of GemPharmatech.</title>
        <authorList>
            <person name="He Y."/>
            <person name="Dong L."/>
            <person name="Wu D."/>
            <person name="Gao X."/>
            <person name="Lin Z."/>
        </authorList>
    </citation>
    <scope>NUCLEOTIDE SEQUENCE [LARGE SCALE GENOMIC DNA]</scope>
    <source>
        <strain evidence="13 14">54-13</strain>
    </source>
</reference>
<evidence type="ECO:0000313" key="14">
    <source>
        <dbReference type="Proteomes" id="UP001565200"/>
    </source>
</evidence>
<dbReference type="Proteomes" id="UP001565200">
    <property type="component" value="Unassembled WGS sequence"/>
</dbReference>
<dbReference type="SUPFAM" id="SSF55347">
    <property type="entry name" value="Glyceraldehyde-3-phosphate dehydrogenase-like, C-terminal domain"/>
    <property type="match status" value="1"/>
</dbReference>
<feature type="binding site" evidence="9">
    <location>
        <position position="150"/>
    </location>
    <ligand>
        <name>Mn(2+)</name>
        <dbReference type="ChEBI" id="CHEBI:29035"/>
    </ligand>
</feature>
<evidence type="ECO:0000256" key="9">
    <source>
        <dbReference type="HAMAP-Rule" id="MF_00183"/>
    </source>
</evidence>
<feature type="binding site" evidence="9">
    <location>
        <position position="152"/>
    </location>
    <ligand>
        <name>Mn(2+)</name>
        <dbReference type="ChEBI" id="CHEBI:29035"/>
    </ligand>
</feature>
<feature type="binding site" evidence="9">
    <location>
        <position position="151"/>
    </location>
    <ligand>
        <name>1-deoxy-D-xylulose 5-phosphate</name>
        <dbReference type="ChEBI" id="CHEBI:57792"/>
    </ligand>
</feature>
<dbReference type="InterPro" id="IPR013512">
    <property type="entry name" value="DXP_reductoisomerase_N"/>
</dbReference>
<feature type="binding site" evidence="9">
    <location>
        <position position="40"/>
    </location>
    <ligand>
        <name>NADPH</name>
        <dbReference type="ChEBI" id="CHEBI:57783"/>
    </ligand>
</feature>
<dbReference type="HAMAP" id="MF_00183">
    <property type="entry name" value="DXP_reductoisom"/>
    <property type="match status" value="1"/>
</dbReference>
<feature type="domain" description="DXP reductoisomerase C-terminal" evidence="12">
    <location>
        <begin position="261"/>
        <end position="378"/>
    </location>
</feature>
<dbReference type="Gene3D" id="1.10.1740.10">
    <property type="match status" value="1"/>
</dbReference>
<dbReference type="InterPro" id="IPR013644">
    <property type="entry name" value="DXP_reductoisomerase_C"/>
</dbReference>
<comment type="function">
    <text evidence="9">Catalyzes the NADPH-dependent rearrangement and reduction of 1-deoxy-D-xylulose-5-phosphate (DXP) to 2-C-methyl-D-erythritol 4-phosphate (MEP).</text>
</comment>
<proteinExistence type="inferred from homology"/>
<evidence type="ECO:0000256" key="4">
    <source>
        <dbReference type="ARBA" id="ARBA00022857"/>
    </source>
</evidence>
<dbReference type="Pfam" id="PF08436">
    <property type="entry name" value="DXP_redisom_C"/>
    <property type="match status" value="1"/>
</dbReference>
<dbReference type="Gene3D" id="3.40.50.720">
    <property type="entry name" value="NAD(P)-binding Rossmann-like Domain"/>
    <property type="match status" value="1"/>
</dbReference>
<feature type="binding site" evidence="9">
    <location>
        <position position="199"/>
    </location>
    <ligand>
        <name>1-deoxy-D-xylulose 5-phosphate</name>
        <dbReference type="ChEBI" id="CHEBI:57792"/>
    </ligand>
</feature>
<dbReference type="Pfam" id="PF02670">
    <property type="entry name" value="DXP_reductoisom"/>
    <property type="match status" value="1"/>
</dbReference>
<dbReference type="InterPro" id="IPR036169">
    <property type="entry name" value="DXPR_C_sf"/>
</dbReference>
<keyword evidence="4 9" id="KW-0521">NADP</keyword>
<comment type="pathway">
    <text evidence="1 9">Isoprenoid biosynthesis; isopentenyl diphosphate biosynthesis via DXP pathway; isopentenyl diphosphate from 1-deoxy-D-xylulose 5-phosphate: step 1/6.</text>
</comment>
<feature type="binding site" evidence="9">
    <location>
        <position position="124"/>
    </location>
    <ligand>
        <name>NADPH</name>
        <dbReference type="ChEBI" id="CHEBI:57783"/>
    </ligand>
</feature>
<comment type="caution">
    <text evidence="13">The sequence shown here is derived from an EMBL/GenBank/DDBJ whole genome shotgun (WGS) entry which is preliminary data.</text>
</comment>
<keyword evidence="7 9" id="KW-0414">Isoprene biosynthesis</keyword>
<dbReference type="SUPFAM" id="SSF51735">
    <property type="entry name" value="NAD(P)-binding Rossmann-fold domains"/>
    <property type="match status" value="1"/>
</dbReference>
<comment type="similarity">
    <text evidence="2 9">Belongs to the DXR family.</text>
</comment>
<keyword evidence="5 9" id="KW-0560">Oxidoreductase</keyword>
<name>A0ABV4CUN9_9BACT</name>
<feature type="binding site" evidence="9">
    <location>
        <position position="15"/>
    </location>
    <ligand>
        <name>NADPH</name>
        <dbReference type="ChEBI" id="CHEBI:57783"/>
    </ligand>
</feature>
<feature type="binding site" evidence="9">
    <location>
        <position position="176"/>
    </location>
    <ligand>
        <name>1-deoxy-D-xylulose 5-phosphate</name>
        <dbReference type="ChEBI" id="CHEBI:57792"/>
    </ligand>
</feature>
<evidence type="ECO:0000259" key="11">
    <source>
        <dbReference type="Pfam" id="PF08436"/>
    </source>
</evidence>
<comment type="catalytic activity">
    <reaction evidence="8">
        <text>2-C-methyl-D-erythritol 4-phosphate + NADP(+) = 1-deoxy-D-xylulose 5-phosphate + NADPH + H(+)</text>
        <dbReference type="Rhea" id="RHEA:13717"/>
        <dbReference type="ChEBI" id="CHEBI:15378"/>
        <dbReference type="ChEBI" id="CHEBI:57783"/>
        <dbReference type="ChEBI" id="CHEBI:57792"/>
        <dbReference type="ChEBI" id="CHEBI:58262"/>
        <dbReference type="ChEBI" id="CHEBI:58349"/>
        <dbReference type="EC" id="1.1.1.267"/>
    </reaction>
    <physiologicalReaction direction="right-to-left" evidence="8">
        <dbReference type="Rhea" id="RHEA:13719"/>
    </physiologicalReaction>
</comment>
<comment type="cofactor">
    <cofactor evidence="9">
        <name>Mg(2+)</name>
        <dbReference type="ChEBI" id="CHEBI:18420"/>
    </cofactor>
    <cofactor evidence="9">
        <name>Mn(2+)</name>
        <dbReference type="ChEBI" id="CHEBI:29035"/>
    </cofactor>
</comment>
<evidence type="ECO:0000256" key="8">
    <source>
        <dbReference type="ARBA" id="ARBA00048543"/>
    </source>
</evidence>
<protein>
    <recommendedName>
        <fullName evidence="9">1-deoxy-D-xylulose 5-phosphate reductoisomerase</fullName>
        <shortName evidence="9">DXP reductoisomerase</shortName>
        <ecNumber evidence="9">1.1.1.267</ecNumber>
    </recommendedName>
    <alternativeName>
        <fullName evidence="9">1-deoxyxylulose-5-phosphate reductoisomerase</fullName>
    </alternativeName>
    <alternativeName>
        <fullName evidence="9">2-C-methyl-D-erythritol 4-phosphate synthase</fullName>
    </alternativeName>
</protein>
<feature type="binding site" evidence="9">
    <location>
        <position position="39"/>
    </location>
    <ligand>
        <name>NADPH</name>
        <dbReference type="ChEBI" id="CHEBI:57783"/>
    </ligand>
</feature>
<feature type="binding site" evidence="9">
    <location>
        <position position="221"/>
    </location>
    <ligand>
        <name>Mn(2+)</name>
        <dbReference type="ChEBI" id="CHEBI:29035"/>
    </ligand>
</feature>
<evidence type="ECO:0000259" key="10">
    <source>
        <dbReference type="Pfam" id="PF02670"/>
    </source>
</evidence>
<dbReference type="PIRSF" id="PIRSF006205">
    <property type="entry name" value="Dxp_reductismrs"/>
    <property type="match status" value="1"/>
</dbReference>
<feature type="binding site" evidence="9">
    <location>
        <position position="13"/>
    </location>
    <ligand>
        <name>NADPH</name>
        <dbReference type="ChEBI" id="CHEBI:57783"/>
    </ligand>
</feature>
<evidence type="ECO:0000256" key="1">
    <source>
        <dbReference type="ARBA" id="ARBA00005094"/>
    </source>
</evidence>
<evidence type="ECO:0000259" key="12">
    <source>
        <dbReference type="Pfam" id="PF13288"/>
    </source>
</evidence>
<feature type="binding site" evidence="9">
    <location>
        <position position="38"/>
    </location>
    <ligand>
        <name>NADPH</name>
        <dbReference type="ChEBI" id="CHEBI:57783"/>
    </ligand>
</feature>
<accession>A0ABV4CUN9</accession>
<organism evidence="13 14">
    <name type="scientific">Heminiphilus faecis</name>
    <dbReference type="NCBI Taxonomy" id="2601703"/>
    <lineage>
        <taxon>Bacteria</taxon>
        <taxon>Pseudomonadati</taxon>
        <taxon>Bacteroidota</taxon>
        <taxon>Bacteroidia</taxon>
        <taxon>Bacteroidales</taxon>
        <taxon>Muribaculaceae</taxon>
        <taxon>Heminiphilus</taxon>
    </lineage>
</organism>
<evidence type="ECO:0000313" key="13">
    <source>
        <dbReference type="EMBL" id="MEY8244416.1"/>
    </source>
</evidence>
<evidence type="ECO:0000256" key="5">
    <source>
        <dbReference type="ARBA" id="ARBA00023002"/>
    </source>
</evidence>
<evidence type="ECO:0000256" key="7">
    <source>
        <dbReference type="ARBA" id="ARBA00023229"/>
    </source>
</evidence>
<dbReference type="NCBIfam" id="NF009114">
    <property type="entry name" value="PRK12464.1"/>
    <property type="match status" value="1"/>
</dbReference>
<keyword evidence="3 9" id="KW-0479">Metal-binding</keyword>
<keyword evidence="14" id="KW-1185">Reference proteome</keyword>
<keyword evidence="6 9" id="KW-0464">Manganese</keyword>
<feature type="domain" description="1-deoxy-D-xylulose 5-phosphate reductoisomerase C-terminal" evidence="11">
    <location>
        <begin position="146"/>
        <end position="229"/>
    </location>
</feature>
<dbReference type="SUPFAM" id="SSF69055">
    <property type="entry name" value="1-deoxy-D-xylulose-5-phosphate reductoisomerase, C-terminal domain"/>
    <property type="match status" value="1"/>
</dbReference>
<feature type="binding site" evidence="9">
    <location>
        <position position="221"/>
    </location>
    <ligand>
        <name>1-deoxy-D-xylulose 5-phosphate</name>
        <dbReference type="ChEBI" id="CHEBI:57792"/>
    </ligand>
</feature>